<evidence type="ECO:0000256" key="6">
    <source>
        <dbReference type="ARBA" id="ARBA00022902"/>
    </source>
</evidence>
<dbReference type="Gene3D" id="2.30.42.10">
    <property type="match status" value="1"/>
</dbReference>
<gene>
    <name evidence="18" type="primary">LOC101868000</name>
</gene>
<dbReference type="PANTHER" id="PTHR16154:SF22">
    <property type="entry name" value="NEURABIN-1"/>
    <property type="match status" value="1"/>
</dbReference>
<evidence type="ECO:0000256" key="3">
    <source>
        <dbReference type="ARBA" id="ARBA00022490"/>
    </source>
</evidence>
<dbReference type="PROSITE" id="PS50106">
    <property type="entry name" value="PDZ"/>
    <property type="match status" value="1"/>
</dbReference>
<keyword evidence="4" id="KW-0597">Phosphoprotein</keyword>
<dbReference type="PANTHER" id="PTHR16154">
    <property type="entry name" value="NEURABIN"/>
    <property type="match status" value="1"/>
</dbReference>
<feature type="region of interest" description="Disordered" evidence="17">
    <location>
        <begin position="985"/>
        <end position="1049"/>
    </location>
</feature>
<evidence type="ECO:0000256" key="12">
    <source>
        <dbReference type="ARBA" id="ARBA00067399"/>
    </source>
</evidence>
<accession>A0A8V5H0S1</accession>
<dbReference type="GO" id="GO:0051015">
    <property type="term" value="F:actin filament binding"/>
    <property type="evidence" value="ECO:0007669"/>
    <property type="project" value="TreeGrafter"/>
</dbReference>
<dbReference type="InterPro" id="IPR013761">
    <property type="entry name" value="SAM/pointed_sf"/>
</dbReference>
<evidence type="ECO:0000256" key="2">
    <source>
        <dbReference type="ARBA" id="ARBA00022473"/>
    </source>
</evidence>
<dbReference type="GO" id="GO:0014069">
    <property type="term" value="C:postsynaptic density"/>
    <property type="evidence" value="ECO:0007669"/>
    <property type="project" value="TreeGrafter"/>
</dbReference>
<keyword evidence="3" id="KW-0963">Cytoplasm</keyword>
<evidence type="ECO:0000256" key="16">
    <source>
        <dbReference type="SAM" id="Coils"/>
    </source>
</evidence>
<feature type="region of interest" description="Disordered" evidence="17">
    <location>
        <begin position="173"/>
        <end position="202"/>
    </location>
</feature>
<dbReference type="PROSITE" id="PS50105">
    <property type="entry name" value="SAM_DOMAIN"/>
    <property type="match status" value="1"/>
</dbReference>
<evidence type="ECO:0000256" key="9">
    <source>
        <dbReference type="ARBA" id="ARBA00023203"/>
    </source>
</evidence>
<protein>
    <recommendedName>
        <fullName evidence="12">Neurabin-1</fullName>
    </recommendedName>
    <alternativeName>
        <fullName evidence="14">Neurabin-I</fullName>
    </alternativeName>
    <alternativeName>
        <fullName evidence="13">Neural tissue-specific F-actin-binding protein I</fullName>
    </alternativeName>
    <alternativeName>
        <fullName evidence="15">Protein phosphatase 1 regulatory subunit 9A</fullName>
    </alternativeName>
</protein>
<keyword evidence="5" id="KW-0221">Differentiation</keyword>
<evidence type="ECO:0000313" key="19">
    <source>
        <dbReference type="Proteomes" id="UP000694405"/>
    </source>
</evidence>
<dbReference type="AlphaFoldDB" id="A0A8C6INW9"/>
<dbReference type="Pfam" id="PF17817">
    <property type="entry name" value="PDZ_5"/>
    <property type="match status" value="1"/>
</dbReference>
<dbReference type="GO" id="GO:0005737">
    <property type="term" value="C:cytoplasm"/>
    <property type="evidence" value="ECO:0007669"/>
    <property type="project" value="TreeGrafter"/>
</dbReference>
<evidence type="ECO:0000256" key="8">
    <source>
        <dbReference type="ARBA" id="ARBA00023054"/>
    </source>
</evidence>
<reference evidence="18" key="2">
    <citation type="submission" date="2025-08" db="UniProtKB">
        <authorList>
            <consortium name="Ensembl"/>
        </authorList>
    </citation>
    <scope>IDENTIFICATION</scope>
</reference>
<keyword evidence="6" id="KW-0524">Neurogenesis</keyword>
<reference evidence="18" key="3">
    <citation type="submission" date="2025-09" db="UniProtKB">
        <authorList>
            <consortium name="Ensembl"/>
        </authorList>
    </citation>
    <scope>IDENTIFICATION</scope>
</reference>
<dbReference type="SMART" id="SM00228">
    <property type="entry name" value="PDZ"/>
    <property type="match status" value="1"/>
</dbReference>
<keyword evidence="10" id="KW-0206">Cytoskeleton</keyword>
<dbReference type="Gene3D" id="1.10.150.50">
    <property type="entry name" value="Transcription Factor, Ets-1"/>
    <property type="match status" value="1"/>
</dbReference>
<dbReference type="InterPro" id="IPR001660">
    <property type="entry name" value="SAM"/>
</dbReference>
<comment type="subcellular location">
    <subcellularLocation>
        <location evidence="1">Cytoplasm</location>
        <location evidence="1">Cytoskeleton</location>
    </subcellularLocation>
    <subcellularLocation>
        <location evidence="11">Synapse</location>
    </subcellularLocation>
</comment>
<dbReference type="InterPro" id="IPR040645">
    <property type="entry name" value="Neurabin-1/2_PDZ"/>
</dbReference>
<name>A0A8C6INW9_MELUD</name>
<dbReference type="Pfam" id="PF07647">
    <property type="entry name" value="SAM_2"/>
    <property type="match status" value="1"/>
</dbReference>
<feature type="coiled-coil region" evidence="16">
    <location>
        <begin position="624"/>
        <end position="651"/>
    </location>
</feature>
<feature type="region of interest" description="Disordered" evidence="17">
    <location>
        <begin position="147"/>
        <end position="166"/>
    </location>
</feature>
<dbReference type="Ensembl" id="ENSMUNT00000001348.2">
    <property type="protein sequence ID" value="ENSMUNP00000001164.2"/>
    <property type="gene ID" value="ENSMUNG00000000966.2"/>
</dbReference>
<dbReference type="FunFam" id="2.30.42.10:FF:000010">
    <property type="entry name" value="Neurabin-1 isoform 1"/>
    <property type="match status" value="1"/>
</dbReference>
<evidence type="ECO:0000256" key="5">
    <source>
        <dbReference type="ARBA" id="ARBA00022782"/>
    </source>
</evidence>
<dbReference type="GO" id="GO:0019722">
    <property type="term" value="P:calcium-mediated signaling"/>
    <property type="evidence" value="ECO:0007669"/>
    <property type="project" value="TreeGrafter"/>
</dbReference>
<dbReference type="SUPFAM" id="SSF47769">
    <property type="entry name" value="SAM/Pointed domain"/>
    <property type="match status" value="1"/>
</dbReference>
<evidence type="ECO:0000256" key="10">
    <source>
        <dbReference type="ARBA" id="ARBA00023212"/>
    </source>
</evidence>
<feature type="compositionally biased region" description="Basic and acidic residues" evidence="17">
    <location>
        <begin position="33"/>
        <end position="49"/>
    </location>
</feature>
<sequence>MMKTESSGERSTLRSASPHRNAYRTEFQALKSTFDKPKSDGEQKAKEEGEASQSRGRKYGSNVNRIKNLFMQMGMEPTESAGVTPKTRGKGGPPSPQRRIRPKEFVEKADGSIVKLESSVSERISRFDTIHDGPSYSKFTETRKMFERNAHETGHSNRYSPKKDKVVSNELPDEWCSAKSHRGSTDSLDSLSPRTETVSPTVSQLSAVFENTDSHNVIVVEKSENNEEYSVTGHYPLNLSSTVANISSPVANLEGFSPLKDASTWSPPAKQGTGGMSAENSQQNSVSSALRQKTSTGTSAGSKTSEEIKKSTEASTDAVESSGTSQQELVNVLDSERSMDSCARSKSKTEAEVLLQQKEQLEHAEGVLNRSEASELPRNVALGGDFATDAVSDATESHYDEASEKEVHEDVNNFQSSHVYMHSDYNVYRVRSRYNSDWGETGTEQDDQDDSDENNCYEPDMEYSEINGLPDEDEIPANRKIQFSRAPIKVFNTYSNEDYDRRNDEVDPVAASAEYELEKRVEKLELFPVELEKDEDGLGISIIGMGVGADAGLEKLGIFVKTVTEGGAAERDGRIQVNDQIVEVDGISLVGVTQNFAATVLRNTKGKVRFVIGREKPGQVSEVAQLISQTLEQERRQRELLEQHYAQYDADDDETGEYATDEEDDDMGPVLPGGDMAIEVFDLPENDDMFSPSDVDTSKLAHKFKELQIKHAVTEAEIQKLKTKLQTAENEKVRWELEKTQLQQNIEENKERMMKLESYWIEAQTLCHTVNEHLKETQSQYQALEKKYNKAKKLIKDFQQKELDFIKRQEAERKKIEDLEKAHLAEVQGLQARIRDLESEVFRLMKQNGSQVNNNNNIFERQTSFGEVSRGDPVENLDTKQVCLDGLSQDFNEAVPETERLDSKALKTRAQLSVKNKRQRPSRTRLYDSISSTDGEDSLERKVRRTLPSLSGFLWCKSANARSVADQSSSLPHCVPFTWYGESGKGSHSSSNLPSSASSTEPSSENISPAKKGSKNFTFNDDFSPSSTSSADLSGLGAEPKPPGFSHSLALSSDEILDDGQSPKHSQYQSRAVQEWSVQQVSHWLMSLNLEQYVSEFSAQNINGEHLLQLDGSKLKALGMTSSQDRAIVKKKLKEMKASLEKARKAQEKMEKQREKLRKKEQEQLQRKSKKTDKTSSDATEGTNEQ</sequence>
<dbReference type="GO" id="GO:0031175">
    <property type="term" value="P:neuron projection development"/>
    <property type="evidence" value="ECO:0007669"/>
    <property type="project" value="TreeGrafter"/>
</dbReference>
<accession>A0A8C6INW9</accession>
<keyword evidence="2" id="KW-0217">Developmental protein</keyword>
<dbReference type="InterPro" id="IPR001478">
    <property type="entry name" value="PDZ"/>
</dbReference>
<evidence type="ECO:0000256" key="17">
    <source>
        <dbReference type="SAM" id="MobiDB-lite"/>
    </source>
</evidence>
<keyword evidence="8 16" id="KW-0175">Coiled coil</keyword>
<reference evidence="18" key="1">
    <citation type="submission" date="2020-03" db="EMBL/GenBank/DDBJ databases">
        <title>Melopsittacus undulatus (budgerigar) genome, bMelUnd1, maternal haplotype with Z.</title>
        <authorList>
            <person name="Gedman G."/>
            <person name="Mountcastle J."/>
            <person name="Haase B."/>
            <person name="Formenti G."/>
            <person name="Wright T."/>
            <person name="Apodaca J."/>
            <person name="Pelan S."/>
            <person name="Chow W."/>
            <person name="Rhie A."/>
            <person name="Howe K."/>
            <person name="Fedrigo O."/>
            <person name="Jarvis E.D."/>
        </authorList>
    </citation>
    <scope>NUCLEOTIDE SEQUENCE [LARGE SCALE GENOMIC DNA]</scope>
</reference>
<feature type="compositionally biased region" description="Polar residues" evidence="17">
    <location>
        <begin position="1015"/>
        <end position="1032"/>
    </location>
</feature>
<dbReference type="CDD" id="cd06790">
    <property type="entry name" value="PDZ_neurabin-like"/>
    <property type="match status" value="1"/>
</dbReference>
<organism evidence="18 19">
    <name type="scientific">Melopsittacus undulatus</name>
    <name type="common">Budgerigar</name>
    <name type="synonym">Psittacus undulatus</name>
    <dbReference type="NCBI Taxonomy" id="13146"/>
    <lineage>
        <taxon>Eukaryota</taxon>
        <taxon>Metazoa</taxon>
        <taxon>Chordata</taxon>
        <taxon>Craniata</taxon>
        <taxon>Vertebrata</taxon>
        <taxon>Euteleostomi</taxon>
        <taxon>Archelosauria</taxon>
        <taxon>Archosauria</taxon>
        <taxon>Dinosauria</taxon>
        <taxon>Saurischia</taxon>
        <taxon>Theropoda</taxon>
        <taxon>Coelurosauria</taxon>
        <taxon>Aves</taxon>
        <taxon>Neognathae</taxon>
        <taxon>Neoaves</taxon>
        <taxon>Telluraves</taxon>
        <taxon>Australaves</taxon>
        <taxon>Psittaciformes</taxon>
        <taxon>Psittaculidae</taxon>
        <taxon>Melopsittacus</taxon>
    </lineage>
</organism>
<evidence type="ECO:0000256" key="1">
    <source>
        <dbReference type="ARBA" id="ARBA00004245"/>
    </source>
</evidence>
<evidence type="ECO:0000256" key="13">
    <source>
        <dbReference type="ARBA" id="ARBA00076637"/>
    </source>
</evidence>
<dbReference type="InterPro" id="IPR036034">
    <property type="entry name" value="PDZ_sf"/>
</dbReference>
<feature type="compositionally biased region" description="Low complexity" evidence="17">
    <location>
        <begin position="293"/>
        <end position="303"/>
    </location>
</feature>
<dbReference type="SMART" id="SM00454">
    <property type="entry name" value="SAM"/>
    <property type="match status" value="1"/>
</dbReference>
<dbReference type="Pfam" id="PF00595">
    <property type="entry name" value="PDZ"/>
    <property type="match status" value="1"/>
</dbReference>
<feature type="compositionally biased region" description="Polar residues" evidence="17">
    <location>
        <begin position="278"/>
        <end position="292"/>
    </location>
</feature>
<dbReference type="Proteomes" id="UP000694405">
    <property type="component" value="Chromosome 1"/>
</dbReference>
<evidence type="ECO:0000256" key="4">
    <source>
        <dbReference type="ARBA" id="ARBA00022553"/>
    </source>
</evidence>
<dbReference type="FunFam" id="1.10.150.50:FF:000008">
    <property type="entry name" value="Neurabin-1 isoform 1-like protein"/>
    <property type="match status" value="1"/>
</dbReference>
<dbReference type="InterPro" id="IPR043446">
    <property type="entry name" value="Neurabin-like"/>
</dbReference>
<feature type="region of interest" description="Disordered" evidence="17">
    <location>
        <begin position="1138"/>
        <end position="1186"/>
    </location>
</feature>
<feature type="compositionally biased region" description="Basic and acidic residues" evidence="17">
    <location>
        <begin position="1"/>
        <end position="12"/>
    </location>
</feature>
<dbReference type="GO" id="GO:0030425">
    <property type="term" value="C:dendrite"/>
    <property type="evidence" value="ECO:0007669"/>
    <property type="project" value="TreeGrafter"/>
</dbReference>
<dbReference type="SUPFAM" id="SSF50156">
    <property type="entry name" value="PDZ domain-like"/>
    <property type="match status" value="1"/>
</dbReference>
<feature type="region of interest" description="Disordered" evidence="17">
    <location>
        <begin position="910"/>
        <end position="940"/>
    </location>
</feature>
<keyword evidence="9" id="KW-0009">Actin-binding</keyword>
<evidence type="ECO:0000256" key="15">
    <source>
        <dbReference type="ARBA" id="ARBA00082439"/>
    </source>
</evidence>
<feature type="compositionally biased region" description="Polar residues" evidence="17">
    <location>
        <begin position="185"/>
        <end position="202"/>
    </location>
</feature>
<feature type="coiled-coil region" evidence="16">
    <location>
        <begin position="704"/>
        <end position="847"/>
    </location>
</feature>
<dbReference type="GO" id="GO:0015629">
    <property type="term" value="C:actin cytoskeleton"/>
    <property type="evidence" value="ECO:0007669"/>
    <property type="project" value="TreeGrafter"/>
</dbReference>
<feature type="region of interest" description="Disordered" evidence="17">
    <location>
        <begin position="1"/>
        <end position="106"/>
    </location>
</feature>
<evidence type="ECO:0000256" key="7">
    <source>
        <dbReference type="ARBA" id="ARBA00023018"/>
    </source>
</evidence>
<feature type="compositionally biased region" description="Basic and acidic residues" evidence="17">
    <location>
        <begin position="1138"/>
        <end position="1176"/>
    </location>
</feature>
<feature type="region of interest" description="Disordered" evidence="17">
    <location>
        <begin position="259"/>
        <end position="345"/>
    </location>
</feature>
<evidence type="ECO:0000313" key="18">
    <source>
        <dbReference type="Ensembl" id="ENSMUNP00000001164.2"/>
    </source>
</evidence>
<proteinExistence type="predicted"/>
<feature type="compositionally biased region" description="Low complexity" evidence="17">
    <location>
        <begin position="986"/>
        <end position="1009"/>
    </location>
</feature>
<evidence type="ECO:0000256" key="14">
    <source>
        <dbReference type="ARBA" id="ARBA00077125"/>
    </source>
</evidence>
<keyword evidence="7" id="KW-0770">Synapse</keyword>
<evidence type="ECO:0000256" key="11">
    <source>
        <dbReference type="ARBA" id="ARBA00034103"/>
    </source>
</evidence>
<dbReference type="GO" id="GO:0007015">
    <property type="term" value="P:actin filament organization"/>
    <property type="evidence" value="ECO:0007669"/>
    <property type="project" value="TreeGrafter"/>
</dbReference>
<dbReference type="CDD" id="cd09512">
    <property type="entry name" value="SAM_Neurabin-like"/>
    <property type="match status" value="1"/>
</dbReference>
<keyword evidence="19" id="KW-1185">Reference proteome</keyword>
<feature type="compositionally biased region" description="Polar residues" evidence="17">
    <location>
        <begin position="313"/>
        <end position="329"/>
    </location>
</feature>